<feature type="transmembrane region" description="Helical" evidence="1">
    <location>
        <begin position="43"/>
        <end position="63"/>
    </location>
</feature>
<feature type="transmembrane region" description="Helical" evidence="1">
    <location>
        <begin position="12"/>
        <end position="31"/>
    </location>
</feature>
<feature type="transmembrane region" description="Helical" evidence="1">
    <location>
        <begin position="215"/>
        <end position="236"/>
    </location>
</feature>
<sequence length="596" mass="62755">MAQAGDGAITRNRAEMAAIGAAAGLALWLFVDVLPDALDDRRLLLVLATLILGGFGVVLALGGPERIGRAALGALSVAVPAAGLIWLASLRYPVAPDLMQYGHGAVALGAILFLATPFAAAGCTEPGGWRRYPLLFDAAWMIVVRFIAAIFFTGVFWAVLMLSDQLLQLVGITIIDDFIDLDPVPYVLSGLLLGLAIQVVHEMRAYVSPFVIHRLLRLLLPALLPVVALFLAAIPFRGLGGLFGGLSPAATLMGVALAAVTLISTATDRDDASAAQSGVVRDAGRLMALMLPVLAGLAVYAVWRRVDQYGWTPDRLLAGLAAVFLLAYGLAYAGAVLRGAGWMVRIRTANRWMAMAVVAVAGLWLTPVIDATRISAQSQLARIESGAHEPQEMALWELAQRWGHAGQAALDKVEARAETAGDATLARAVERARTTRSRYGFEQATGETGTDAMAEAVSAVLVRMPGARSVPVEALDRVPGFLLSEWERACAMVLGDGRPGCVAVTGPFRPGVEEEHGFILLHMGGDRLQVQGIVLRDGALSRMGGAHDMSGRVDPGTPLTGSAEALIGAALDGRFEVVPAGVNALRIGDVELIPDN</sequence>
<gene>
    <name evidence="2" type="ORF">FLO80_18465</name>
</gene>
<feature type="transmembrane region" description="Helical" evidence="1">
    <location>
        <begin position="70"/>
        <end position="89"/>
    </location>
</feature>
<feature type="transmembrane region" description="Helical" evidence="1">
    <location>
        <begin position="101"/>
        <end position="121"/>
    </location>
</feature>
<dbReference type="Pfam" id="PF13687">
    <property type="entry name" value="DUF4153"/>
    <property type="match status" value="1"/>
</dbReference>
<protein>
    <submittedName>
        <fullName evidence="2">DUF4153 domain-containing protein</fullName>
    </submittedName>
</protein>
<proteinExistence type="predicted"/>
<keyword evidence="1" id="KW-0812">Transmembrane</keyword>
<feature type="transmembrane region" description="Helical" evidence="1">
    <location>
        <begin position="142"/>
        <end position="163"/>
    </location>
</feature>
<evidence type="ECO:0000313" key="2">
    <source>
        <dbReference type="EMBL" id="KAA0910097.1"/>
    </source>
</evidence>
<feature type="transmembrane region" description="Helical" evidence="1">
    <location>
        <begin position="242"/>
        <end position="265"/>
    </location>
</feature>
<comment type="caution">
    <text evidence="2">The sequence shown here is derived from an EMBL/GenBank/DDBJ whole genome shotgun (WGS) entry which is preliminary data.</text>
</comment>
<keyword evidence="3" id="KW-1185">Reference proteome</keyword>
<keyword evidence="1" id="KW-0472">Membrane</keyword>
<accession>A0A5A9YZ36</accession>
<dbReference type="AlphaFoldDB" id="A0A5A9YZ36"/>
<evidence type="ECO:0000256" key="1">
    <source>
        <dbReference type="SAM" id="Phobius"/>
    </source>
</evidence>
<dbReference type="InterPro" id="IPR025291">
    <property type="entry name" value="DUF4153"/>
</dbReference>
<feature type="transmembrane region" description="Helical" evidence="1">
    <location>
        <begin position="183"/>
        <end position="203"/>
    </location>
</feature>
<feature type="transmembrane region" description="Helical" evidence="1">
    <location>
        <begin position="349"/>
        <end position="369"/>
    </location>
</feature>
<dbReference type="EMBL" id="VINQ01000019">
    <property type="protein sequence ID" value="KAA0910097.1"/>
    <property type="molecule type" value="Genomic_DNA"/>
</dbReference>
<name>A0A5A9YZ36_9RHOB</name>
<feature type="transmembrane region" description="Helical" evidence="1">
    <location>
        <begin position="315"/>
        <end position="337"/>
    </location>
</feature>
<feature type="transmembrane region" description="Helical" evidence="1">
    <location>
        <begin position="286"/>
        <end position="303"/>
    </location>
</feature>
<evidence type="ECO:0000313" key="3">
    <source>
        <dbReference type="Proteomes" id="UP000325291"/>
    </source>
</evidence>
<keyword evidence="1" id="KW-1133">Transmembrane helix</keyword>
<reference evidence="2 3" key="1">
    <citation type="submission" date="2019-07" db="EMBL/GenBank/DDBJ databases">
        <title>Aquicoccus porphyridii gen. nov., sp. nov., isolated from a small marine red alga, Porphyridium marinum.</title>
        <authorList>
            <person name="Liu L."/>
        </authorList>
    </citation>
    <scope>NUCLEOTIDE SEQUENCE [LARGE SCALE GENOMIC DNA]</scope>
    <source>
        <strain evidence="2 3">L1 8-17</strain>
    </source>
</reference>
<organism evidence="2 3">
    <name type="scientific">Aquicoccus porphyridii</name>
    <dbReference type="NCBI Taxonomy" id="1852029"/>
    <lineage>
        <taxon>Bacteria</taxon>
        <taxon>Pseudomonadati</taxon>
        <taxon>Pseudomonadota</taxon>
        <taxon>Alphaproteobacteria</taxon>
        <taxon>Rhodobacterales</taxon>
        <taxon>Paracoccaceae</taxon>
        <taxon>Aquicoccus</taxon>
    </lineage>
</organism>
<dbReference type="RefSeq" id="WP_111365840.1">
    <property type="nucleotide sequence ID" value="NZ_VINQ01000019.1"/>
</dbReference>
<dbReference type="Proteomes" id="UP000325291">
    <property type="component" value="Unassembled WGS sequence"/>
</dbReference>